<organism evidence="2">
    <name type="scientific">Cacopsylla melanoneura</name>
    <dbReference type="NCBI Taxonomy" id="428564"/>
    <lineage>
        <taxon>Eukaryota</taxon>
        <taxon>Metazoa</taxon>
        <taxon>Ecdysozoa</taxon>
        <taxon>Arthropoda</taxon>
        <taxon>Hexapoda</taxon>
        <taxon>Insecta</taxon>
        <taxon>Pterygota</taxon>
        <taxon>Neoptera</taxon>
        <taxon>Paraneoptera</taxon>
        <taxon>Hemiptera</taxon>
        <taxon>Sternorrhyncha</taxon>
        <taxon>Psylloidea</taxon>
        <taxon>Psyllidae</taxon>
        <taxon>Psyllinae</taxon>
        <taxon>Cacopsylla</taxon>
    </lineage>
</organism>
<feature type="region of interest" description="Disordered" evidence="1">
    <location>
        <begin position="238"/>
        <end position="293"/>
    </location>
</feature>
<sequence length="593" mass="64184">MGSSGKDYWLKFFVDAKIPKSAAEEYTLTFVENRIQSDMLLDLDKDYLNGMGITVMGDIIAILRHAKICHVQNAKKSMLSKQTFNTSLASTLSADSNYRSVSLKKTPSPNLVKSNSKPSTKGSNSEKPKALQSSIVKSKVSSVKPVIKEALKTVRTKIVSNEKYVDKTISNGVKIKVEKEPSKPALVRTPLVRKRLSSEMTKTTLIDKHDESLSSASDGEPIEPIEDITRKMAKKSIFDRLGNPGQSKISPVDTSERAVSSSTSPPVSSSTLISKKVTQPEGPTRAPKPGTLSYRMFPPHVHSTSPDNNMDPLLDGDDRILVEIDQGGDDHKLEEDTTPPPPPTQVEYTVALPPEFVQPAPSSTLSKSSGSVFDRLGGKNNGQLSSSCATNPGKSILKLSSSSVRISKSSPTSTTLVTNKRDTKTVSSLNNKLNLIRSQVKTEGVLGKPASLLNEKVPAKARIGSVSSTVPSATIKRNPSTESLRSNSSTTSSIKNRLALADPPDTKPVISSRLDVLAKRTLSSTPRHVKQRIESEQQKNLSKARCGSGIKARLGFKTEKVLNFDSSDLRIPTEYLEDGGVGLTRGVGRLNRP</sequence>
<proteinExistence type="predicted"/>
<dbReference type="PANTHER" id="PTHR21359">
    <property type="entry name" value="DUF5577 DOMAIN-CONTAINING PROTEIN"/>
    <property type="match status" value="1"/>
</dbReference>
<dbReference type="InterPro" id="IPR013761">
    <property type="entry name" value="SAM/pointed_sf"/>
</dbReference>
<feature type="compositionally biased region" description="Low complexity" evidence="1">
    <location>
        <begin position="480"/>
        <end position="493"/>
    </location>
</feature>
<feature type="region of interest" description="Disordered" evidence="1">
    <location>
        <begin position="470"/>
        <end position="506"/>
    </location>
</feature>
<evidence type="ECO:0000313" key="2">
    <source>
        <dbReference type="EMBL" id="CAG6650700.1"/>
    </source>
</evidence>
<feature type="compositionally biased region" description="Polar residues" evidence="1">
    <location>
        <begin position="101"/>
        <end position="123"/>
    </location>
</feature>
<dbReference type="PANTHER" id="PTHR21359:SF1">
    <property type="entry name" value="DUF5577 DOMAIN-CONTAINING PROTEIN"/>
    <property type="match status" value="1"/>
</dbReference>
<feature type="compositionally biased region" description="Polar residues" evidence="1">
    <location>
        <begin position="244"/>
        <end position="253"/>
    </location>
</feature>
<feature type="region of interest" description="Disordered" evidence="1">
    <location>
        <begin position="101"/>
        <end position="134"/>
    </location>
</feature>
<dbReference type="InterPro" id="IPR039161">
    <property type="entry name" value="C19orf47-like"/>
</dbReference>
<dbReference type="EMBL" id="HBUF01163484">
    <property type="protein sequence ID" value="CAG6650698.1"/>
    <property type="molecule type" value="Transcribed_RNA"/>
</dbReference>
<reference evidence="2" key="1">
    <citation type="submission" date="2021-05" db="EMBL/GenBank/DDBJ databases">
        <authorList>
            <person name="Alioto T."/>
            <person name="Alioto T."/>
            <person name="Gomez Garrido J."/>
        </authorList>
    </citation>
    <scope>NUCLEOTIDE SEQUENCE</scope>
</reference>
<dbReference type="GO" id="GO:0005634">
    <property type="term" value="C:nucleus"/>
    <property type="evidence" value="ECO:0007669"/>
    <property type="project" value="TreeGrafter"/>
</dbReference>
<dbReference type="InterPro" id="IPR040772">
    <property type="entry name" value="C19orf47_SAM"/>
</dbReference>
<name>A0A8D8RJ78_9HEMI</name>
<dbReference type="Pfam" id="PF18017">
    <property type="entry name" value="SAM_4"/>
    <property type="match status" value="1"/>
</dbReference>
<evidence type="ECO:0000256" key="1">
    <source>
        <dbReference type="SAM" id="MobiDB-lite"/>
    </source>
</evidence>
<feature type="compositionally biased region" description="Low complexity" evidence="1">
    <location>
        <begin position="259"/>
        <end position="271"/>
    </location>
</feature>
<accession>A0A8D8RJ78</accession>
<dbReference type="EMBL" id="HBUF01163485">
    <property type="protein sequence ID" value="CAG6650700.1"/>
    <property type="molecule type" value="Transcribed_RNA"/>
</dbReference>
<dbReference type="CDD" id="cd09531">
    <property type="entry name" value="SAM_CS047"/>
    <property type="match status" value="1"/>
</dbReference>
<protein>
    <submittedName>
        <fullName evidence="2">Uncharacterized protein C19orf47 homolog</fullName>
    </submittedName>
</protein>
<dbReference type="SUPFAM" id="SSF47769">
    <property type="entry name" value="SAM/Pointed domain"/>
    <property type="match status" value="1"/>
</dbReference>
<dbReference type="AlphaFoldDB" id="A0A8D8RJ78"/>
<dbReference type="Gene3D" id="1.10.150.50">
    <property type="entry name" value="Transcription Factor, Ets-1"/>
    <property type="match status" value="1"/>
</dbReference>